<evidence type="ECO:0000313" key="2">
    <source>
        <dbReference type="EMBL" id="RFU84842.1"/>
    </source>
</evidence>
<keyword evidence="1" id="KW-0812">Transmembrane</keyword>
<comment type="caution">
    <text evidence="2">The sequence shown here is derived from an EMBL/GenBank/DDBJ whole genome shotgun (WGS) entry which is preliminary data.</text>
</comment>
<keyword evidence="1" id="KW-0472">Membrane</keyword>
<feature type="transmembrane region" description="Helical" evidence="1">
    <location>
        <begin position="80"/>
        <end position="100"/>
    </location>
</feature>
<dbReference type="Proteomes" id="UP000263094">
    <property type="component" value="Unassembled WGS sequence"/>
</dbReference>
<dbReference type="AlphaFoldDB" id="A0A372M1P0"/>
<dbReference type="OrthoDB" id="4322428at2"/>
<organism evidence="2 3">
    <name type="scientific">Streptomyces triticagri</name>
    <dbReference type="NCBI Taxonomy" id="2293568"/>
    <lineage>
        <taxon>Bacteria</taxon>
        <taxon>Bacillati</taxon>
        <taxon>Actinomycetota</taxon>
        <taxon>Actinomycetes</taxon>
        <taxon>Kitasatosporales</taxon>
        <taxon>Streptomycetaceae</taxon>
        <taxon>Streptomyces</taxon>
    </lineage>
</organism>
<protein>
    <submittedName>
        <fullName evidence="2">Uncharacterized protein</fullName>
    </submittedName>
</protein>
<evidence type="ECO:0000313" key="3">
    <source>
        <dbReference type="Proteomes" id="UP000263094"/>
    </source>
</evidence>
<dbReference type="EMBL" id="QUAK01000111">
    <property type="protein sequence ID" value="RFU84842.1"/>
    <property type="molecule type" value="Genomic_DNA"/>
</dbReference>
<evidence type="ECO:0000256" key="1">
    <source>
        <dbReference type="SAM" id="Phobius"/>
    </source>
</evidence>
<keyword evidence="1" id="KW-1133">Transmembrane helix</keyword>
<sequence>MTWLDRGSRLLHNADDRTADRLAKARTPEARQRIRRWPQLETLGVVASLVGIALLVLAPVATLALAIWFGVAGIDRTDVYWWLCGIAVGVPLVGGGLMAVSGRAHLAACFVDGYVPTGRVGRVIECPGGGDDPASYELRVSVELPSPADRSTDIRPLGRARRGFRRMAR</sequence>
<dbReference type="RefSeq" id="WP_128557523.1">
    <property type="nucleotide sequence ID" value="NZ_QUAK01000111.1"/>
</dbReference>
<accession>A0A372M1P0</accession>
<feature type="transmembrane region" description="Helical" evidence="1">
    <location>
        <begin position="43"/>
        <end position="68"/>
    </location>
</feature>
<keyword evidence="3" id="KW-1185">Reference proteome</keyword>
<reference evidence="2 3" key="1">
    <citation type="submission" date="2018-08" db="EMBL/GenBank/DDBJ databases">
        <title>Isolation, diversity and antifungal activity of Actinobacteria from wheat.</title>
        <authorList>
            <person name="Han C."/>
        </authorList>
    </citation>
    <scope>NUCLEOTIDE SEQUENCE [LARGE SCALE GENOMIC DNA]</scope>
    <source>
        <strain evidence="2 3">NEAU-YY421</strain>
    </source>
</reference>
<name>A0A372M1P0_9ACTN</name>
<gene>
    <name evidence="2" type="ORF">DY218_20375</name>
</gene>
<proteinExistence type="predicted"/>